<evidence type="ECO:0000313" key="3">
    <source>
        <dbReference type="Proteomes" id="UP000694843"/>
    </source>
</evidence>
<organism evidence="3 4">
    <name type="scientific">Hyalella azteca</name>
    <name type="common">Amphipod</name>
    <dbReference type="NCBI Taxonomy" id="294128"/>
    <lineage>
        <taxon>Eukaryota</taxon>
        <taxon>Metazoa</taxon>
        <taxon>Ecdysozoa</taxon>
        <taxon>Arthropoda</taxon>
        <taxon>Crustacea</taxon>
        <taxon>Multicrustacea</taxon>
        <taxon>Malacostraca</taxon>
        <taxon>Eumalacostraca</taxon>
        <taxon>Peracarida</taxon>
        <taxon>Amphipoda</taxon>
        <taxon>Senticaudata</taxon>
        <taxon>Talitrida</taxon>
        <taxon>Talitroidea</taxon>
        <taxon>Hyalellidae</taxon>
        <taxon>Hyalella</taxon>
    </lineage>
</organism>
<sequence>MWGETETPGAGTTILQKTHSLPQSLLAATAHFPMEYRVDPSVPTKLVLLMRNPAEALLALRHYHAAGHTGFAQPAHFRGKDWAEFTSERSVAWFELYKAWLQWPSSSMLVMHYEQIQAAPLEESLRLLKFLGAPLDMGRLQCSLRYTEGQFKRPSYPKHMQGYSIPRNVSQYLQDAQRRLNLILEEKNFPRIPAHLYRFSPSVIDTISAFAR</sequence>
<dbReference type="Pfam" id="PF00685">
    <property type="entry name" value="Sulfotransfer_1"/>
    <property type="match status" value="1"/>
</dbReference>
<name>A0A979FR32_HYAAZ</name>
<evidence type="ECO:0000259" key="2">
    <source>
        <dbReference type="Pfam" id="PF00685"/>
    </source>
</evidence>
<keyword evidence="3" id="KW-1185">Reference proteome</keyword>
<dbReference type="KEGG" id="hazt:125178861"/>
<comment type="similarity">
    <text evidence="1">Belongs to the WSCD family.</text>
</comment>
<dbReference type="SUPFAM" id="SSF52540">
    <property type="entry name" value="P-loop containing nucleoside triphosphate hydrolases"/>
    <property type="match status" value="1"/>
</dbReference>
<dbReference type="OMA" id="MWGETET"/>
<gene>
    <name evidence="4" type="primary">LOC125178861</name>
</gene>
<dbReference type="PANTHER" id="PTHR45964">
    <property type="entry name" value="WSCD FAMILY MEMBER CG9164"/>
    <property type="match status" value="1"/>
</dbReference>
<dbReference type="PANTHER" id="PTHR45964:SF5">
    <property type="entry name" value="WSCD FAMILY MEMBER CG9164"/>
    <property type="match status" value="1"/>
</dbReference>
<proteinExistence type="inferred from homology"/>
<evidence type="ECO:0000256" key="1">
    <source>
        <dbReference type="ARBA" id="ARBA00010236"/>
    </source>
</evidence>
<accession>A0A979FR32</accession>
<dbReference type="AlphaFoldDB" id="A0A979FR32"/>
<dbReference type="GO" id="GO:0008146">
    <property type="term" value="F:sulfotransferase activity"/>
    <property type="evidence" value="ECO:0007669"/>
    <property type="project" value="InterPro"/>
</dbReference>
<dbReference type="OrthoDB" id="5985073at2759"/>
<dbReference type="InterPro" id="IPR000863">
    <property type="entry name" value="Sulfotransferase_dom"/>
</dbReference>
<dbReference type="Gene3D" id="3.40.50.300">
    <property type="entry name" value="P-loop containing nucleotide triphosphate hydrolases"/>
    <property type="match status" value="1"/>
</dbReference>
<reference evidence="4" key="1">
    <citation type="submission" date="2025-08" db="UniProtKB">
        <authorList>
            <consortium name="RefSeq"/>
        </authorList>
    </citation>
    <scope>IDENTIFICATION</scope>
    <source>
        <tissue evidence="4">Whole organism</tissue>
    </source>
</reference>
<dbReference type="GeneID" id="125178861"/>
<dbReference type="InterPro" id="IPR051589">
    <property type="entry name" value="Sialate-O-sulfotransferase"/>
</dbReference>
<protein>
    <submittedName>
        <fullName evidence="4">WSC domain-containing protein 2-like</fullName>
    </submittedName>
</protein>
<dbReference type="InterPro" id="IPR027417">
    <property type="entry name" value="P-loop_NTPase"/>
</dbReference>
<dbReference type="RefSeq" id="XP_047739573.1">
    <property type="nucleotide sequence ID" value="XM_047883617.1"/>
</dbReference>
<feature type="domain" description="Sulfotransferase" evidence="2">
    <location>
        <begin position="24"/>
        <end position="148"/>
    </location>
</feature>
<dbReference type="Proteomes" id="UP000694843">
    <property type="component" value="Unplaced"/>
</dbReference>
<evidence type="ECO:0000313" key="4">
    <source>
        <dbReference type="RefSeq" id="XP_047739573.1"/>
    </source>
</evidence>